<sequence>MAAVKVISIDIDGTLLNDDRQITTDVKQAIQTALAQGIKIVITTGRPLPGVRDILDELGIYGSDQYVITYNGGMVQTADGRKTLFSLPLDVKEFHKINQFMREQSTYVQVETRDAAYTTHHTIHRWASFENSLVNLPLYVLDQDAQLNEIDFIKAIANAESDELDAVQAAIPAEIANHVNVIRSTANNLEFIDAKASKGNALAALVEVLGIDISETMAIGDQENDYSMIERAGIGVAMGNAIDKIKAVANCQTDTNNRSGVARVIEQYALEVQL</sequence>
<dbReference type="GO" id="GO:0016791">
    <property type="term" value="F:phosphatase activity"/>
    <property type="evidence" value="ECO:0007669"/>
    <property type="project" value="UniProtKB-ARBA"/>
</dbReference>
<dbReference type="InterPro" id="IPR000150">
    <property type="entry name" value="Cof"/>
</dbReference>
<proteinExistence type="predicted"/>
<dbReference type="InterPro" id="IPR023214">
    <property type="entry name" value="HAD_sf"/>
</dbReference>
<dbReference type="PANTHER" id="PTHR10000:SF8">
    <property type="entry name" value="HAD SUPERFAMILY HYDROLASE-LIKE, TYPE 3"/>
    <property type="match status" value="1"/>
</dbReference>
<dbReference type="SFLD" id="SFLDG01140">
    <property type="entry name" value="C2.B:_Phosphomannomutase_and_P"/>
    <property type="match status" value="1"/>
</dbReference>
<dbReference type="SFLD" id="SFLDG01144">
    <property type="entry name" value="C2.B.4:_PGP_Like"/>
    <property type="match status" value="1"/>
</dbReference>
<dbReference type="RefSeq" id="WP_010006791.1">
    <property type="nucleotide sequence ID" value="NZ_JAGYGP010000003.1"/>
</dbReference>
<organism evidence="1 2">
    <name type="scientific">Leuconostoc fallax</name>
    <dbReference type="NCBI Taxonomy" id="1251"/>
    <lineage>
        <taxon>Bacteria</taxon>
        <taxon>Bacillati</taxon>
        <taxon>Bacillota</taxon>
        <taxon>Bacilli</taxon>
        <taxon>Lactobacillales</taxon>
        <taxon>Lactobacillaceae</taxon>
        <taxon>Leuconostoc</taxon>
    </lineage>
</organism>
<dbReference type="GO" id="GO:0005829">
    <property type="term" value="C:cytosol"/>
    <property type="evidence" value="ECO:0007669"/>
    <property type="project" value="TreeGrafter"/>
</dbReference>
<protein>
    <submittedName>
        <fullName evidence="1">Uncharacterized protein</fullName>
    </submittedName>
</protein>
<dbReference type="STRING" id="907931.GCA_000165675_01827"/>
<dbReference type="InterPro" id="IPR006379">
    <property type="entry name" value="HAD-SF_hydro_IIB"/>
</dbReference>
<name>A0A4R5NBN6_9LACO</name>
<dbReference type="NCBIfam" id="TIGR01484">
    <property type="entry name" value="HAD-SF-IIB"/>
    <property type="match status" value="1"/>
</dbReference>
<keyword evidence="2" id="KW-1185">Reference proteome</keyword>
<accession>A0A4R5NBN6</accession>
<dbReference type="PROSITE" id="PS01229">
    <property type="entry name" value="COF_2"/>
    <property type="match status" value="1"/>
</dbReference>
<dbReference type="InterPro" id="IPR036412">
    <property type="entry name" value="HAD-like_sf"/>
</dbReference>
<dbReference type="Proteomes" id="UP000295681">
    <property type="component" value="Unassembled WGS sequence"/>
</dbReference>
<dbReference type="AlphaFoldDB" id="A0A4R5NBN6"/>
<gene>
    <name evidence="1" type="ORF">C5L23_001576</name>
</gene>
<dbReference type="NCBIfam" id="TIGR00099">
    <property type="entry name" value="Cof-subfamily"/>
    <property type="match status" value="1"/>
</dbReference>
<dbReference type="CDD" id="cd07516">
    <property type="entry name" value="HAD_Pase"/>
    <property type="match status" value="1"/>
</dbReference>
<dbReference type="PROSITE" id="PS01228">
    <property type="entry name" value="COF_1"/>
    <property type="match status" value="1"/>
</dbReference>
<dbReference type="Gene3D" id="3.40.50.1000">
    <property type="entry name" value="HAD superfamily/HAD-like"/>
    <property type="match status" value="1"/>
</dbReference>
<dbReference type="SUPFAM" id="SSF56784">
    <property type="entry name" value="HAD-like"/>
    <property type="match status" value="1"/>
</dbReference>
<dbReference type="Pfam" id="PF08282">
    <property type="entry name" value="Hydrolase_3"/>
    <property type="match status" value="1"/>
</dbReference>
<dbReference type="PANTHER" id="PTHR10000">
    <property type="entry name" value="PHOSPHOSERINE PHOSPHATASE"/>
    <property type="match status" value="1"/>
</dbReference>
<evidence type="ECO:0000313" key="2">
    <source>
        <dbReference type="Proteomes" id="UP000295681"/>
    </source>
</evidence>
<reference evidence="1 2" key="1">
    <citation type="journal article" date="2019" name="Appl. Microbiol. Biotechnol.">
        <title>Uncovering carbohydrate metabolism through a genotype-phenotype association study of 56 lactic acid bacteria genomes.</title>
        <authorList>
            <person name="Buron-Moles G."/>
            <person name="Chailyan A."/>
            <person name="Dolejs I."/>
            <person name="Forster J."/>
            <person name="Miks M.H."/>
        </authorList>
    </citation>
    <scope>NUCLEOTIDE SEQUENCE [LARGE SCALE GENOMIC DNA]</scope>
    <source>
        <strain evidence="1 2">ATCC 700006</strain>
    </source>
</reference>
<evidence type="ECO:0000313" key="1">
    <source>
        <dbReference type="EMBL" id="TDG70052.1"/>
    </source>
</evidence>
<dbReference type="GO" id="GO:0000287">
    <property type="term" value="F:magnesium ion binding"/>
    <property type="evidence" value="ECO:0007669"/>
    <property type="project" value="TreeGrafter"/>
</dbReference>
<dbReference type="EMBL" id="PUFI01000002">
    <property type="protein sequence ID" value="TDG70052.1"/>
    <property type="molecule type" value="Genomic_DNA"/>
</dbReference>
<dbReference type="SFLD" id="SFLDS00003">
    <property type="entry name" value="Haloacid_Dehalogenase"/>
    <property type="match status" value="1"/>
</dbReference>
<dbReference type="Gene3D" id="3.30.1240.10">
    <property type="match status" value="1"/>
</dbReference>
<comment type="caution">
    <text evidence="1">The sequence shown here is derived from an EMBL/GenBank/DDBJ whole genome shotgun (WGS) entry which is preliminary data.</text>
</comment>